<feature type="compositionally biased region" description="Basic and acidic residues" evidence="5">
    <location>
        <begin position="541"/>
        <end position="550"/>
    </location>
</feature>
<reference evidence="7" key="1">
    <citation type="submission" date="2021-02" db="EMBL/GenBank/DDBJ databases">
        <authorList>
            <person name="Nowell W R."/>
        </authorList>
    </citation>
    <scope>NUCLEOTIDE SEQUENCE</scope>
    <source>
        <strain evidence="7">Ploen Becks lab</strain>
    </source>
</reference>
<dbReference type="GO" id="GO:0005634">
    <property type="term" value="C:nucleus"/>
    <property type="evidence" value="ECO:0007669"/>
    <property type="project" value="TreeGrafter"/>
</dbReference>
<dbReference type="InterPro" id="IPR051232">
    <property type="entry name" value="ARID/SWI1_ChromRemod"/>
</dbReference>
<proteinExistence type="predicted"/>
<evidence type="ECO:0000256" key="1">
    <source>
        <dbReference type="ARBA" id="ARBA00023015"/>
    </source>
</evidence>
<keyword evidence="3" id="KW-0539">Nucleus</keyword>
<feature type="compositionally biased region" description="Acidic residues" evidence="5">
    <location>
        <begin position="471"/>
        <end position="496"/>
    </location>
</feature>
<dbReference type="OrthoDB" id="10068428at2759"/>
<keyword evidence="8" id="KW-1185">Reference proteome</keyword>
<evidence type="ECO:0000313" key="8">
    <source>
        <dbReference type="Proteomes" id="UP000663879"/>
    </source>
</evidence>
<dbReference type="Gene3D" id="2.30.30.140">
    <property type="match status" value="2"/>
</dbReference>
<dbReference type="InterPro" id="IPR001606">
    <property type="entry name" value="ARID_dom"/>
</dbReference>
<feature type="compositionally biased region" description="Acidic residues" evidence="5">
    <location>
        <begin position="202"/>
        <end position="219"/>
    </location>
</feature>
<dbReference type="PANTHER" id="PTHR13964:SF27">
    <property type="entry name" value="HAT-TRICK, ISOFORM D"/>
    <property type="match status" value="1"/>
</dbReference>
<dbReference type="GO" id="GO:0006357">
    <property type="term" value="P:regulation of transcription by RNA polymerase II"/>
    <property type="evidence" value="ECO:0007669"/>
    <property type="project" value="TreeGrafter"/>
</dbReference>
<keyword evidence="2" id="KW-0804">Transcription</keyword>
<comment type="caution">
    <text evidence="7">The sequence shown here is derived from an EMBL/GenBank/DDBJ whole genome shotgun (WGS) entry which is preliminary data.</text>
</comment>
<organism evidence="7 8">
    <name type="scientific">Brachionus calyciflorus</name>
    <dbReference type="NCBI Taxonomy" id="104777"/>
    <lineage>
        <taxon>Eukaryota</taxon>
        <taxon>Metazoa</taxon>
        <taxon>Spiralia</taxon>
        <taxon>Gnathifera</taxon>
        <taxon>Rotifera</taxon>
        <taxon>Eurotatoria</taxon>
        <taxon>Monogononta</taxon>
        <taxon>Pseudotrocha</taxon>
        <taxon>Ploima</taxon>
        <taxon>Brachionidae</taxon>
        <taxon>Brachionus</taxon>
    </lineage>
</organism>
<feature type="coiled-coil region" evidence="4">
    <location>
        <begin position="976"/>
        <end position="1010"/>
    </location>
</feature>
<dbReference type="AlphaFoldDB" id="A0A813UYS9"/>
<protein>
    <recommendedName>
        <fullName evidence="6">ARID domain-containing protein</fullName>
    </recommendedName>
</protein>
<dbReference type="InterPro" id="IPR016197">
    <property type="entry name" value="Chromo-like_dom_sf"/>
</dbReference>
<evidence type="ECO:0000256" key="5">
    <source>
        <dbReference type="SAM" id="MobiDB-lite"/>
    </source>
</evidence>
<evidence type="ECO:0000256" key="3">
    <source>
        <dbReference type="ARBA" id="ARBA00023242"/>
    </source>
</evidence>
<feature type="compositionally biased region" description="Low complexity" evidence="5">
    <location>
        <begin position="709"/>
        <end position="732"/>
    </location>
</feature>
<dbReference type="Pfam" id="PF01388">
    <property type="entry name" value="ARID"/>
    <property type="match status" value="1"/>
</dbReference>
<feature type="compositionally biased region" description="Polar residues" evidence="5">
    <location>
        <begin position="157"/>
        <end position="172"/>
    </location>
</feature>
<keyword evidence="4" id="KW-0175">Coiled coil</keyword>
<dbReference type="CDD" id="cd20389">
    <property type="entry name" value="Tudor_ARID4_rpt1"/>
    <property type="match status" value="1"/>
</dbReference>
<dbReference type="CDD" id="cd16100">
    <property type="entry name" value="ARID"/>
    <property type="match status" value="1"/>
</dbReference>
<accession>A0A813UYS9</accession>
<feature type="compositionally biased region" description="Basic and acidic residues" evidence="5">
    <location>
        <begin position="683"/>
        <end position="702"/>
    </location>
</feature>
<dbReference type="Gene3D" id="1.10.150.60">
    <property type="entry name" value="ARID DNA-binding domain"/>
    <property type="match status" value="1"/>
</dbReference>
<evidence type="ECO:0000256" key="4">
    <source>
        <dbReference type="SAM" id="Coils"/>
    </source>
</evidence>
<dbReference type="PROSITE" id="PS51011">
    <property type="entry name" value="ARID"/>
    <property type="match status" value="1"/>
</dbReference>
<feature type="region of interest" description="Disordered" evidence="5">
    <location>
        <begin position="635"/>
        <end position="732"/>
    </location>
</feature>
<feature type="region of interest" description="Disordered" evidence="5">
    <location>
        <begin position="191"/>
        <end position="231"/>
    </location>
</feature>
<dbReference type="SUPFAM" id="SSF54160">
    <property type="entry name" value="Chromo domain-like"/>
    <property type="match status" value="1"/>
</dbReference>
<dbReference type="EMBL" id="CAJNOC010001122">
    <property type="protein sequence ID" value="CAF0837113.1"/>
    <property type="molecule type" value="Genomic_DNA"/>
</dbReference>
<keyword evidence="1" id="KW-0805">Transcription regulation</keyword>
<dbReference type="Pfam" id="PF11717">
    <property type="entry name" value="Tudor-knot"/>
    <property type="match status" value="1"/>
</dbReference>
<dbReference type="Proteomes" id="UP000663879">
    <property type="component" value="Unassembled WGS sequence"/>
</dbReference>
<feature type="compositionally biased region" description="Low complexity" evidence="5">
    <location>
        <begin position="1013"/>
        <end position="1025"/>
    </location>
</feature>
<sequence>MATNASEDPPLVLEEGTEVSAKFKGAFCEAKIKKVDRIVKCKITLKTTNESQTVNDSNILNATGQKIPLNDLKQGQLVYISKTSEVNPSNLQLATLNRIIDQSVYTVVFNDGDEKCLKRSFIRFKGEKHYLDSETLNNAPLNNPEHFLYPIKSQVKQSPNSSFTESKKQNCGSDIESEAESISNTTCTSLSVKNKKEQGDRENDDEALADGEGDDDNEENISTSSSDDYPPEEKDLFVAQLYKFMDDRGTPMNKVPSINKIDIDLHKLYIIVKKFGGYNKVNKQRSWSDVCKRLGLPSLVSANVINLKSSYKRYLHPYEELHRKLGGSMLVTASSSKRSISSDSKRLFNARYLPQTNQKKSQKNQKKPSENLDQSIQENQEDALNESQEKEFTIESLVNSFQDDGNHQSQEELTLSGMVRNLNENFKKAKKEKEKEKEVKSTNKRLSNSKPKIRRISVDKASEQSKKSKSDEDEDFDDYDEEEDEEEENRVEDEVYNVEPKRKKKAKKNDDGSEESSSTSNTRISKRKSSLSKANDDESENEKKSNESFTKENSSFDQDGKKIYRSCDIELNKIVEVKYGSGKTTYHAKIVQINEENQTMMVHYLGWNNRYDEWIKINQILKVFSDDYGAYKRRKSTKPNLDYSDTRSPAQSSTKSKSSEAKNPKSGKRSSLSSISSSSSSAENKKEPQPIESKEIKVEKKSIVKMRSSDSSSSISSSSDLPITNSSNSSSISSKIKKTLSNDSNILTENDQKSIDLELEKIKNTLPENLLSIKEEIMDFEQKETDQESDLIIEESELDKLNFILSITNELIDNCFILSEQKDKKNEFEKPKSPEYKPKTFCKKDELIPVFTSEMIVSQENKFITKTLINDDLQSPKMEIDIKISVQEFKQNNEEIIKEIPILLEENIKSKPVLNESNLNTTIEVTNNNDNKNFKEKENTNFPVVNKNCNQINSDQNLPKYPFHLIGCKLVGKQKIRFIEEQMRLCREEYAKLKNEMAAIDRKKKKLKRNLLEKSASNSNTNSTAQDETTRIEFKK</sequence>
<gene>
    <name evidence="7" type="ORF">OXX778_LOCUS8256</name>
</gene>
<dbReference type="SMART" id="SM01014">
    <property type="entry name" value="ARID"/>
    <property type="match status" value="1"/>
</dbReference>
<name>A0A813UYS9_9BILA</name>
<dbReference type="InterPro" id="IPR025995">
    <property type="entry name" value="Tudor-knot"/>
</dbReference>
<feature type="domain" description="ARID" evidence="6">
    <location>
        <begin position="231"/>
        <end position="323"/>
    </location>
</feature>
<feature type="region of interest" description="Disordered" evidence="5">
    <location>
        <begin position="157"/>
        <end position="178"/>
    </location>
</feature>
<dbReference type="PANTHER" id="PTHR13964">
    <property type="entry name" value="RBP-RELATED"/>
    <property type="match status" value="1"/>
</dbReference>
<feature type="compositionally biased region" description="Low complexity" evidence="5">
    <location>
        <begin position="670"/>
        <end position="681"/>
    </location>
</feature>
<feature type="compositionally biased region" description="Basic and acidic residues" evidence="5">
    <location>
        <begin position="456"/>
        <end position="470"/>
    </location>
</feature>
<evidence type="ECO:0000256" key="2">
    <source>
        <dbReference type="ARBA" id="ARBA00023163"/>
    </source>
</evidence>
<dbReference type="SMART" id="SM00501">
    <property type="entry name" value="BRIGHT"/>
    <property type="match status" value="1"/>
</dbReference>
<feature type="region of interest" description="Disordered" evidence="5">
    <location>
        <begin position="428"/>
        <end position="557"/>
    </location>
</feature>
<feature type="region of interest" description="Disordered" evidence="5">
    <location>
        <begin position="1011"/>
        <end position="1036"/>
    </location>
</feature>
<evidence type="ECO:0000259" key="6">
    <source>
        <dbReference type="PROSITE" id="PS51011"/>
    </source>
</evidence>
<dbReference type="SUPFAM" id="SSF46774">
    <property type="entry name" value="ARID-like"/>
    <property type="match status" value="1"/>
</dbReference>
<dbReference type="GO" id="GO:0000976">
    <property type="term" value="F:transcription cis-regulatory region binding"/>
    <property type="evidence" value="ECO:0007669"/>
    <property type="project" value="TreeGrafter"/>
</dbReference>
<feature type="compositionally biased region" description="Basic and acidic residues" evidence="5">
    <location>
        <begin position="428"/>
        <end position="441"/>
    </location>
</feature>
<feature type="region of interest" description="Disordered" evidence="5">
    <location>
        <begin position="346"/>
        <end position="371"/>
    </location>
</feature>
<evidence type="ECO:0000313" key="7">
    <source>
        <dbReference type="EMBL" id="CAF0837113.1"/>
    </source>
</evidence>
<dbReference type="CDD" id="cd20104">
    <property type="entry name" value="MBT_PHF20L1-like"/>
    <property type="match status" value="1"/>
</dbReference>
<dbReference type="InterPro" id="IPR036431">
    <property type="entry name" value="ARID_dom_sf"/>
</dbReference>